<dbReference type="SUPFAM" id="SSF52980">
    <property type="entry name" value="Restriction endonuclease-like"/>
    <property type="match status" value="1"/>
</dbReference>
<comment type="similarity">
    <text evidence="1 2">Belongs to the UPF0102 family.</text>
</comment>
<keyword evidence="3" id="KW-0540">Nuclease</keyword>
<proteinExistence type="inferred from homology"/>
<comment type="caution">
    <text evidence="3">The sequence shown here is derived from an EMBL/GenBank/DDBJ whole genome shotgun (WGS) entry which is preliminary data.</text>
</comment>
<dbReference type="HAMAP" id="MF_00048">
    <property type="entry name" value="UPF0102"/>
    <property type="match status" value="1"/>
</dbReference>
<dbReference type="InterPro" id="IPR003509">
    <property type="entry name" value="UPF0102_YraN-like"/>
</dbReference>
<accession>A0A543NFV1</accession>
<dbReference type="GO" id="GO:0003676">
    <property type="term" value="F:nucleic acid binding"/>
    <property type="evidence" value="ECO:0007669"/>
    <property type="project" value="InterPro"/>
</dbReference>
<dbReference type="InterPro" id="IPR011335">
    <property type="entry name" value="Restrct_endonuc-II-like"/>
</dbReference>
<keyword evidence="3" id="KW-0378">Hydrolase</keyword>
<dbReference type="Proteomes" id="UP000317422">
    <property type="component" value="Unassembled WGS sequence"/>
</dbReference>
<dbReference type="Gene3D" id="3.40.1350.10">
    <property type="match status" value="1"/>
</dbReference>
<keyword evidence="4" id="KW-1185">Reference proteome</keyword>
<evidence type="ECO:0000256" key="1">
    <source>
        <dbReference type="ARBA" id="ARBA00006738"/>
    </source>
</evidence>
<dbReference type="CDD" id="cd20736">
    <property type="entry name" value="PoNe_Nuclease"/>
    <property type="match status" value="1"/>
</dbReference>
<dbReference type="EMBL" id="VFQC01000001">
    <property type="protein sequence ID" value="TQN30717.1"/>
    <property type="molecule type" value="Genomic_DNA"/>
</dbReference>
<dbReference type="InterPro" id="IPR011856">
    <property type="entry name" value="tRNA_endonuc-like_dom_sf"/>
</dbReference>
<dbReference type="GO" id="GO:0004519">
    <property type="term" value="F:endonuclease activity"/>
    <property type="evidence" value="ECO:0007669"/>
    <property type="project" value="UniProtKB-KW"/>
</dbReference>
<protein>
    <recommendedName>
        <fullName evidence="2">UPF0102 protein FHX37_0599</fullName>
    </recommendedName>
</protein>
<sequence>MVASPQHNTRRGRTLGQRGEQLAAAYLERVGMRVLARNWQCHAGEIDILARHGGRLVVVEVKTRSSLRFGTPLEAVTPEKRRRLRHLSWLAAARYGAAAGRTRVDAVSVLTGPGGRVFLRHHRRVA</sequence>
<evidence type="ECO:0000313" key="4">
    <source>
        <dbReference type="Proteomes" id="UP000317422"/>
    </source>
</evidence>
<dbReference type="Pfam" id="PF02021">
    <property type="entry name" value="UPF0102"/>
    <property type="match status" value="1"/>
</dbReference>
<reference evidence="3 4" key="1">
    <citation type="submission" date="2019-06" db="EMBL/GenBank/DDBJ databases">
        <title>Sequencing the genomes of 1000 actinobacteria strains.</title>
        <authorList>
            <person name="Klenk H.-P."/>
        </authorList>
    </citation>
    <scope>NUCLEOTIDE SEQUENCE [LARGE SCALE GENOMIC DNA]</scope>
    <source>
        <strain evidence="3 4">DSM 45015</strain>
    </source>
</reference>
<dbReference type="AlphaFoldDB" id="A0A543NFV1"/>
<dbReference type="PANTHER" id="PTHR34039:SF1">
    <property type="entry name" value="UPF0102 PROTEIN YRAN"/>
    <property type="match status" value="1"/>
</dbReference>
<keyword evidence="3" id="KW-0255">Endonuclease</keyword>
<gene>
    <name evidence="3" type="ORF">FHX37_0599</name>
</gene>
<evidence type="ECO:0000256" key="2">
    <source>
        <dbReference type="HAMAP-Rule" id="MF_00048"/>
    </source>
</evidence>
<name>A0A543NFV1_9ACTN</name>
<organism evidence="3 4">
    <name type="scientific">Haloactinospora alba</name>
    <dbReference type="NCBI Taxonomy" id="405555"/>
    <lineage>
        <taxon>Bacteria</taxon>
        <taxon>Bacillati</taxon>
        <taxon>Actinomycetota</taxon>
        <taxon>Actinomycetes</taxon>
        <taxon>Streptosporangiales</taxon>
        <taxon>Nocardiopsidaceae</taxon>
        <taxon>Haloactinospora</taxon>
    </lineage>
</organism>
<dbReference type="PANTHER" id="PTHR34039">
    <property type="entry name" value="UPF0102 PROTEIN YRAN"/>
    <property type="match status" value="1"/>
</dbReference>
<dbReference type="NCBIfam" id="NF009154">
    <property type="entry name" value="PRK12497.3-3"/>
    <property type="match status" value="1"/>
</dbReference>
<dbReference type="RefSeq" id="WP_141921936.1">
    <property type="nucleotide sequence ID" value="NZ_VFQC01000001.1"/>
</dbReference>
<dbReference type="OrthoDB" id="9794876at2"/>
<evidence type="ECO:0000313" key="3">
    <source>
        <dbReference type="EMBL" id="TQN30717.1"/>
    </source>
</evidence>